<dbReference type="Proteomes" id="UP000052230">
    <property type="component" value="Unassembled WGS sequence"/>
</dbReference>
<protein>
    <submittedName>
        <fullName evidence="1">Uncharacterized protein</fullName>
    </submittedName>
</protein>
<accession>A0A0U5G464</accession>
<proteinExistence type="predicted"/>
<gene>
    <name evidence="1" type="ORF">XAC3562_1200005</name>
</gene>
<reference evidence="1 2" key="1">
    <citation type="submission" date="2014-09" db="EMBL/GenBank/DDBJ databases">
        <authorList>
            <person name="Regsiter A."/>
        </authorList>
    </citation>
    <scope>NUCLEOTIDE SEQUENCE [LARGE SCALE GENOMIC DNA]</scope>
</reference>
<sequence length="147" mass="16246">MTKPMKMTPGTYLEVDDLNGGRKVALVCKDGVSFLDSLDVEKATPVVIHPIFNPVELGSMMAFAKARGLQDALRALVKYLRQQMDPSVDDPLMVMRALWFIAGKEEVIPPGYVPDEVVLRWACNAARQQADAALRLHGYAEQFQAVA</sequence>
<keyword evidence="2" id="KW-1185">Reference proteome</keyword>
<evidence type="ECO:0000313" key="2">
    <source>
        <dbReference type="Proteomes" id="UP000052230"/>
    </source>
</evidence>
<dbReference type="EMBL" id="CCXZ01000025">
    <property type="protein sequence ID" value="CEG14683.1"/>
    <property type="molecule type" value="Genomic_DNA"/>
</dbReference>
<organism evidence="1 2">
    <name type="scientific">Xanthomonas citri pv. citri</name>
    <dbReference type="NCBI Taxonomy" id="611301"/>
    <lineage>
        <taxon>Bacteria</taxon>
        <taxon>Pseudomonadati</taxon>
        <taxon>Pseudomonadota</taxon>
        <taxon>Gammaproteobacteria</taxon>
        <taxon>Lysobacterales</taxon>
        <taxon>Lysobacteraceae</taxon>
        <taxon>Xanthomonas</taxon>
    </lineage>
</organism>
<evidence type="ECO:0000313" key="1">
    <source>
        <dbReference type="EMBL" id="CEG14683.1"/>
    </source>
</evidence>
<name>A0A0U5G464_XANCI</name>
<dbReference type="AlphaFoldDB" id="A0A0U5G464"/>
<comment type="caution">
    <text evidence="1">The sequence shown here is derived from an EMBL/GenBank/DDBJ whole genome shotgun (WGS) entry which is preliminary data.</text>
</comment>